<sequence>MNTQVEAPSGQVVHSTSDQQAGQFSFTAAESGDYKACFTGAGPHEAAGRKLRLDWRTGAAAKNWDSTAKAENTDAVALELQMLEATVKEIHADLLYLRAREEQMRDLNEATNATVAWSSICSVIISLLASSQDALVQAHTMAGPAFRADVVVTSSAHDDYKGREIQLHSRANRFDATTTSQDEYRQWALPPHEARAAPPPRQAVPFEGNSTYHDMYPTHQIQPRPHAEPVQYKGTGVKFDATSSYGSDYKQHPIEPRPPIMPTQAARSTAKFDATSSYSSEFPAHKIQPRQVHEGPKYTPNNVPWEATTAYNDNFKVYEIEKRAPIMPAQAARSTAKFDGTTTSHEAYKAYAIEPRAPHTVDYKYQPTPFEGTSESADKYKQWELEKRAPPAPAPIRASIPFNGTTTNQDTFKGWELPKKRPSLGIAMVGDQFHVLIPSTQATPCTAKQIFTTVHPNQAEMCMLIYQGDNPQASRNQLLGQFQLTGLPPGHVGAAQIEVSFHLDANNVLAVEARDLDSGRHHQWKHGGGAMIAAGVDAAMLQNGIMPMHANRAVAVSA</sequence>
<dbReference type="AlphaFoldDB" id="A0AAW1Q0B1"/>
<feature type="region of interest" description="Disordered" evidence="9">
    <location>
        <begin position="390"/>
        <end position="416"/>
    </location>
</feature>
<evidence type="ECO:0000313" key="12">
    <source>
        <dbReference type="Proteomes" id="UP001489004"/>
    </source>
</evidence>
<accession>A0AAW1Q0B1</accession>
<evidence type="ECO:0000313" key="11">
    <source>
        <dbReference type="EMBL" id="KAK9814132.1"/>
    </source>
</evidence>
<proteinExistence type="inferred from homology"/>
<protein>
    <recommendedName>
        <fullName evidence="10">GOLD domain-containing protein</fullName>
    </recommendedName>
</protein>
<reference evidence="11 12" key="1">
    <citation type="journal article" date="2024" name="Nat. Commun.">
        <title>Phylogenomics reveals the evolutionary origins of lichenization in chlorophyte algae.</title>
        <authorList>
            <person name="Puginier C."/>
            <person name="Libourel C."/>
            <person name="Otte J."/>
            <person name="Skaloud P."/>
            <person name="Haon M."/>
            <person name="Grisel S."/>
            <person name="Petersen M."/>
            <person name="Berrin J.G."/>
            <person name="Delaux P.M."/>
            <person name="Dal Grande F."/>
            <person name="Keller J."/>
        </authorList>
    </citation>
    <scope>NUCLEOTIDE SEQUENCE [LARGE SCALE GENOMIC DNA]</scope>
    <source>
        <strain evidence="11 12">SAG 2043</strain>
    </source>
</reference>
<keyword evidence="6" id="KW-0067">ATP-binding</keyword>
<evidence type="ECO:0000256" key="3">
    <source>
        <dbReference type="ARBA" id="ARBA00022692"/>
    </source>
</evidence>
<dbReference type="PROSITE" id="PS50866">
    <property type="entry name" value="GOLD"/>
    <property type="match status" value="1"/>
</dbReference>
<dbReference type="InterPro" id="IPR015720">
    <property type="entry name" value="Emp24-like"/>
</dbReference>
<dbReference type="Pfam" id="PF01105">
    <property type="entry name" value="EMP24_GP25L"/>
    <property type="match status" value="1"/>
</dbReference>
<dbReference type="PANTHER" id="PTHR22811">
    <property type="entry name" value="TRANSMEMBRANE EMP24 DOMAIN-CONTAINING PROTEIN"/>
    <property type="match status" value="1"/>
</dbReference>
<keyword evidence="5" id="KW-0547">Nucleotide-binding</keyword>
<dbReference type="Proteomes" id="UP001489004">
    <property type="component" value="Unassembled WGS sequence"/>
</dbReference>
<dbReference type="EMBL" id="JALJOR010000007">
    <property type="protein sequence ID" value="KAK9814132.1"/>
    <property type="molecule type" value="Genomic_DNA"/>
</dbReference>
<comment type="caution">
    <text evidence="11">The sequence shown here is derived from an EMBL/GenBank/DDBJ whole genome shotgun (WGS) entry which is preliminary data.</text>
</comment>
<dbReference type="InterPro" id="IPR009038">
    <property type="entry name" value="GOLD_dom"/>
</dbReference>
<dbReference type="SMART" id="SM01190">
    <property type="entry name" value="EMP24_GP25L"/>
    <property type="match status" value="1"/>
</dbReference>
<gene>
    <name evidence="11" type="ORF">WJX72_001080</name>
</gene>
<dbReference type="Pfam" id="PF00012">
    <property type="entry name" value="HSP70"/>
    <property type="match status" value="1"/>
</dbReference>
<keyword evidence="4" id="KW-0732">Signal</keyword>
<comment type="similarity">
    <text evidence="2">Belongs to the EMP24/GP25L family.</text>
</comment>
<evidence type="ECO:0000256" key="7">
    <source>
        <dbReference type="ARBA" id="ARBA00022989"/>
    </source>
</evidence>
<evidence type="ECO:0000256" key="6">
    <source>
        <dbReference type="ARBA" id="ARBA00022840"/>
    </source>
</evidence>
<keyword evidence="7" id="KW-1133">Transmembrane helix</keyword>
<feature type="domain" description="GOLD" evidence="10">
    <location>
        <begin position="1"/>
        <end position="82"/>
    </location>
</feature>
<keyword evidence="12" id="KW-1185">Reference proteome</keyword>
<evidence type="ECO:0000256" key="5">
    <source>
        <dbReference type="ARBA" id="ARBA00022741"/>
    </source>
</evidence>
<feature type="compositionally biased region" description="Polar residues" evidence="9">
    <location>
        <begin position="402"/>
        <end position="411"/>
    </location>
</feature>
<dbReference type="GO" id="GO:0008017">
    <property type="term" value="F:microtubule binding"/>
    <property type="evidence" value="ECO:0007669"/>
    <property type="project" value="InterPro"/>
</dbReference>
<dbReference type="GO" id="GO:0005524">
    <property type="term" value="F:ATP binding"/>
    <property type="evidence" value="ECO:0007669"/>
    <property type="project" value="UniProtKB-KW"/>
</dbReference>
<keyword evidence="3" id="KW-0812">Transmembrane</keyword>
<comment type="subcellular location">
    <subcellularLocation>
        <location evidence="1">Membrane</location>
        <topology evidence="1">Single-pass type I membrane protein</topology>
    </subcellularLocation>
</comment>
<dbReference type="InterPro" id="IPR029047">
    <property type="entry name" value="HSP70_peptide-bd_sf"/>
</dbReference>
<dbReference type="GO" id="GO:0016020">
    <property type="term" value="C:membrane"/>
    <property type="evidence" value="ECO:0007669"/>
    <property type="project" value="UniProtKB-SubCell"/>
</dbReference>
<evidence type="ECO:0000256" key="8">
    <source>
        <dbReference type="ARBA" id="ARBA00023136"/>
    </source>
</evidence>
<organism evidence="11 12">
    <name type="scientific">[Myrmecia] bisecta</name>
    <dbReference type="NCBI Taxonomy" id="41462"/>
    <lineage>
        <taxon>Eukaryota</taxon>
        <taxon>Viridiplantae</taxon>
        <taxon>Chlorophyta</taxon>
        <taxon>core chlorophytes</taxon>
        <taxon>Trebouxiophyceae</taxon>
        <taxon>Trebouxiales</taxon>
        <taxon>Trebouxiaceae</taxon>
        <taxon>Myrmecia</taxon>
    </lineage>
</organism>
<evidence type="ECO:0000256" key="2">
    <source>
        <dbReference type="ARBA" id="ARBA00007104"/>
    </source>
</evidence>
<evidence type="ECO:0000259" key="10">
    <source>
        <dbReference type="PROSITE" id="PS50866"/>
    </source>
</evidence>
<dbReference type="Gene3D" id="2.60.34.10">
    <property type="entry name" value="Substrate Binding Domain Of DNAk, Chain A, domain 1"/>
    <property type="match status" value="1"/>
</dbReference>
<name>A0AAW1Q0B1_9CHLO</name>
<dbReference type="InterPro" id="IPR013126">
    <property type="entry name" value="Hsp_70_fam"/>
</dbReference>
<dbReference type="SUPFAM" id="SSF100920">
    <property type="entry name" value="Heat shock protein 70kD (HSP70), peptide-binding domain"/>
    <property type="match status" value="1"/>
</dbReference>
<dbReference type="GO" id="GO:0140662">
    <property type="term" value="F:ATP-dependent protein folding chaperone"/>
    <property type="evidence" value="ECO:0007669"/>
    <property type="project" value="InterPro"/>
</dbReference>
<evidence type="ECO:0000256" key="1">
    <source>
        <dbReference type="ARBA" id="ARBA00004479"/>
    </source>
</evidence>
<evidence type="ECO:0000256" key="9">
    <source>
        <dbReference type="SAM" id="MobiDB-lite"/>
    </source>
</evidence>
<keyword evidence="8" id="KW-0472">Membrane</keyword>
<evidence type="ECO:0000256" key="4">
    <source>
        <dbReference type="ARBA" id="ARBA00022729"/>
    </source>
</evidence>